<dbReference type="PhylomeDB" id="E2BEX6"/>
<feature type="compositionally biased region" description="Basic and acidic residues" evidence="1">
    <location>
        <begin position="283"/>
        <end position="293"/>
    </location>
</feature>
<protein>
    <submittedName>
        <fullName evidence="2">Uncharacterized protein</fullName>
    </submittedName>
</protein>
<accession>E2BEX6</accession>
<reference evidence="2 3" key="1">
    <citation type="journal article" date="2010" name="Science">
        <title>Genomic comparison of the ants Camponotus floridanus and Harpegnathos saltator.</title>
        <authorList>
            <person name="Bonasio R."/>
            <person name="Zhang G."/>
            <person name="Ye C."/>
            <person name="Mutti N.S."/>
            <person name="Fang X."/>
            <person name="Qin N."/>
            <person name="Donahue G."/>
            <person name="Yang P."/>
            <person name="Li Q."/>
            <person name="Li C."/>
            <person name="Zhang P."/>
            <person name="Huang Z."/>
            <person name="Berger S.L."/>
            <person name="Reinberg D."/>
            <person name="Wang J."/>
            <person name="Liebig J."/>
        </authorList>
    </citation>
    <scope>NUCLEOTIDE SEQUENCE [LARGE SCALE GENOMIC DNA]</scope>
    <source>
        <strain evidence="2 3">R22 G/1</strain>
    </source>
</reference>
<proteinExistence type="predicted"/>
<name>E2BEX6_HARSA</name>
<dbReference type="InParanoid" id="E2BEX6"/>
<dbReference type="EMBL" id="GL447885">
    <property type="protein sequence ID" value="EFN85741.1"/>
    <property type="molecule type" value="Genomic_DNA"/>
</dbReference>
<evidence type="ECO:0000256" key="1">
    <source>
        <dbReference type="SAM" id="MobiDB-lite"/>
    </source>
</evidence>
<feature type="region of interest" description="Disordered" evidence="1">
    <location>
        <begin position="887"/>
        <end position="907"/>
    </location>
</feature>
<keyword evidence="3" id="KW-1185">Reference proteome</keyword>
<feature type="region of interest" description="Disordered" evidence="1">
    <location>
        <begin position="91"/>
        <end position="161"/>
    </location>
</feature>
<evidence type="ECO:0000313" key="2">
    <source>
        <dbReference type="EMBL" id="EFN85741.1"/>
    </source>
</evidence>
<dbReference type="Proteomes" id="UP000008237">
    <property type="component" value="Unassembled WGS sequence"/>
</dbReference>
<feature type="region of interest" description="Disordered" evidence="1">
    <location>
        <begin position="614"/>
        <end position="633"/>
    </location>
</feature>
<sequence length="907" mass="100420">MRPTVIQQKYASEERINDGELDLLLEVGITDDASASSRRPSNECHVPSVMDRDDFWEVTIVPSLQSSQATSSNDTLWPSVRVLNTELETKRGLCSSTGGRRRREEGRSTYERLNREDSRGPFKSGKRSTFALHGSEQESDGRTNEKLGDTPSPGTLRNNGSQAPFVELGAVRKVLDFIAGSDPKVSSLLTNNYCSEISRTLRYFIALRRDKKLDDLLSKDSSLHRCERCGVISRLLKSCHGAGVATAERDCVDDYESTGKLQIPTSQPSVNYNARSGMSADAPEGRAECKDGPSERLAVQGRRSFVIRRRAAGPNDANNISNAEGDAKIKNTSHLNNDVIRRLFVNYEAANRDARHEFGNAAGVERVHHDGVSTTTKTNTDVEKVVRNISYENKWQIDSLPTAALRCRNTRRTQSLRRLLDMDADITSVADTMKYLALGQVVALDKEQDGLLSELQGTRYTRLEEPSKRQSSVLYSSRDDYPRCEPGFWLFDESGHLTETAWDEHRCLPVARLDENSNDPRACNVGRREPKKADSWIECMEKDSLEDCAPLGRREESDIMTFSSSSAEHLIHEWMGALDEEEDTDGDIQRGRPLVSSRPSLNIAQHVRAEIAQARRSDNAKEARDEPGARGSSVLARLSAKEARNEVCHSIAVEDSVRASCRAKNSATDTDATFTTVPFPFAHPDQSLRASDKITNAWLGDCIPTKLSESPEDKSCSIEEPDVVQTSHGQSESKAGQPAAVVCPDSSGKIARCIIYKNASPGSAGKDVGRAVAEISPVYRDVLESSESMDWDDFRRLIERLHPGQRELWSDVCKAVDEEAERVAGDANGSVEVCIEISPVVLDGNLKTNKPMACAREVAFELDMSLKDAESFLGERPRLVEERLDIHKDADEGVTDRNGLGRKATPE</sequence>
<dbReference type="AlphaFoldDB" id="E2BEX6"/>
<feature type="region of interest" description="Disordered" evidence="1">
    <location>
        <begin position="271"/>
        <end position="293"/>
    </location>
</feature>
<feature type="compositionally biased region" description="Basic and acidic residues" evidence="1">
    <location>
        <begin position="614"/>
        <end position="628"/>
    </location>
</feature>
<gene>
    <name evidence="2" type="ORF">EAI_09901</name>
</gene>
<organism evidence="3">
    <name type="scientific">Harpegnathos saltator</name>
    <name type="common">Jerdon's jumping ant</name>
    <dbReference type="NCBI Taxonomy" id="610380"/>
    <lineage>
        <taxon>Eukaryota</taxon>
        <taxon>Metazoa</taxon>
        <taxon>Ecdysozoa</taxon>
        <taxon>Arthropoda</taxon>
        <taxon>Hexapoda</taxon>
        <taxon>Insecta</taxon>
        <taxon>Pterygota</taxon>
        <taxon>Neoptera</taxon>
        <taxon>Endopterygota</taxon>
        <taxon>Hymenoptera</taxon>
        <taxon>Apocrita</taxon>
        <taxon>Aculeata</taxon>
        <taxon>Formicoidea</taxon>
        <taxon>Formicidae</taxon>
        <taxon>Ponerinae</taxon>
        <taxon>Ponerini</taxon>
        <taxon>Harpegnathos</taxon>
    </lineage>
</organism>
<feature type="compositionally biased region" description="Basic and acidic residues" evidence="1">
    <location>
        <begin position="135"/>
        <end position="148"/>
    </location>
</feature>
<evidence type="ECO:0000313" key="3">
    <source>
        <dbReference type="Proteomes" id="UP000008237"/>
    </source>
</evidence>
<feature type="compositionally biased region" description="Polar residues" evidence="1">
    <location>
        <begin position="152"/>
        <end position="161"/>
    </location>
</feature>
<dbReference type="OrthoDB" id="7552979at2759"/>
<dbReference type="STRING" id="610380.E2BEX6"/>
<feature type="compositionally biased region" description="Basic and acidic residues" evidence="1">
    <location>
        <begin position="102"/>
        <end position="120"/>
    </location>
</feature>